<dbReference type="InterPro" id="IPR007421">
    <property type="entry name" value="Schlafen_AlbA_2_dom"/>
</dbReference>
<accession>A0A967AJ52</accession>
<evidence type="ECO:0000259" key="1">
    <source>
        <dbReference type="Pfam" id="PF04326"/>
    </source>
</evidence>
<organism evidence="2 3">
    <name type="scientific">Psychroflexus maritimus</name>
    <dbReference type="NCBI Taxonomy" id="2714865"/>
    <lineage>
        <taxon>Bacteria</taxon>
        <taxon>Pseudomonadati</taxon>
        <taxon>Bacteroidota</taxon>
        <taxon>Flavobacteriia</taxon>
        <taxon>Flavobacteriales</taxon>
        <taxon>Flavobacteriaceae</taxon>
        <taxon>Psychroflexus</taxon>
    </lineage>
</organism>
<evidence type="ECO:0000313" key="2">
    <source>
        <dbReference type="EMBL" id="NGZ90270.1"/>
    </source>
</evidence>
<dbReference type="PANTHER" id="PTHR30595">
    <property type="entry name" value="GLPR-RELATED TRANSCRIPTIONAL REPRESSOR"/>
    <property type="match status" value="1"/>
</dbReference>
<dbReference type="Gene3D" id="3.30.950.30">
    <property type="entry name" value="Schlafen, AAA domain"/>
    <property type="match status" value="1"/>
</dbReference>
<dbReference type="EMBL" id="JAANAS010000061">
    <property type="protein sequence ID" value="NGZ90270.1"/>
    <property type="molecule type" value="Genomic_DNA"/>
</dbReference>
<comment type="caution">
    <text evidence="2">The sequence shown here is derived from an EMBL/GenBank/DDBJ whole genome shotgun (WGS) entry which is preliminary data.</text>
</comment>
<gene>
    <name evidence="2" type="ORF">G7034_08385</name>
</gene>
<dbReference type="AlphaFoldDB" id="A0A967AJ52"/>
<dbReference type="Proteomes" id="UP000643701">
    <property type="component" value="Unassembled WGS sequence"/>
</dbReference>
<keyword evidence="3" id="KW-1185">Reference proteome</keyword>
<sequence length="269" mass="30959">MTENNRIEYKKQVTDMFEKEVVAFLNYIGGGIIYIGIDDDGSVVGIENSDKLQLQIKDRIRNNISPSCMGLFDIVEEYREEKPVIKLIVASGQERPYYIKKYGMSSKGAFMRNGSASEPMTGRMIEDLFSKRIKTSIGKIESPNQELKFEQLRIYYDTIGKPLKKQFAKSLELLNPDKKYNYVAYLLADNNNVSVKVAKYADTSRVDLVQNEEFGYCSLIKATKLVLDKIDVENKTFTKITSKERLEKKQWDTVALREAVIDPVRYCIY</sequence>
<evidence type="ECO:0000313" key="3">
    <source>
        <dbReference type="Proteomes" id="UP000643701"/>
    </source>
</evidence>
<name>A0A967AJ52_9FLAO</name>
<dbReference type="RefSeq" id="WP_166400521.1">
    <property type="nucleotide sequence ID" value="NZ_JAANAS010000061.1"/>
</dbReference>
<proteinExistence type="predicted"/>
<dbReference type="Pfam" id="PF04326">
    <property type="entry name" value="SLFN_AlbA_2"/>
    <property type="match status" value="1"/>
</dbReference>
<reference evidence="2" key="1">
    <citation type="submission" date="2020-03" db="EMBL/GenBank/DDBJ databases">
        <title>Psychroflexus Maritimus sp. nov., isolate from marine sediment.</title>
        <authorList>
            <person name="Zhong Y.-L."/>
        </authorList>
    </citation>
    <scope>NUCLEOTIDE SEQUENCE</scope>
    <source>
        <strain evidence="2">C1</strain>
    </source>
</reference>
<feature type="domain" description="Schlafen AlbA-2" evidence="1">
    <location>
        <begin position="3"/>
        <end position="121"/>
    </location>
</feature>
<dbReference type="InterPro" id="IPR038461">
    <property type="entry name" value="Schlafen_AlbA_2_dom_sf"/>
</dbReference>
<protein>
    <recommendedName>
        <fullName evidence="1">Schlafen AlbA-2 domain-containing protein</fullName>
    </recommendedName>
</protein>
<dbReference type="PANTHER" id="PTHR30595:SF6">
    <property type="entry name" value="SCHLAFEN ALBA-2 DOMAIN-CONTAINING PROTEIN"/>
    <property type="match status" value="1"/>
</dbReference>